<sequence>MSRYHHLSIEEREGIMCLRRGHAGVGEIARRLHHSKSTVSRELRRNSCRSGAPGEFYRASTAQRRYGERRAACRRRRKLDDPGLRSLVQRHIIEDRWSPAQIAGRIRLETGRAAASTATIYRAIGDRRLDTPALAGTARGMASRLRLICFNI</sequence>
<dbReference type="InterPro" id="IPR025246">
    <property type="entry name" value="IS30-like_HTH"/>
</dbReference>
<dbReference type="Pfam" id="PF13936">
    <property type="entry name" value="HTH_38"/>
    <property type="match status" value="1"/>
</dbReference>
<feature type="domain" description="Transposase IS30-like HTH" evidence="1">
    <location>
        <begin position="3"/>
        <end position="46"/>
    </location>
</feature>
<feature type="non-terminal residue" evidence="2">
    <location>
        <position position="152"/>
    </location>
</feature>
<comment type="caution">
    <text evidence="2">The sequence shown here is derived from an EMBL/GenBank/DDBJ whole genome shotgun (WGS) entry which is preliminary data.</text>
</comment>
<accession>A0ABT7VBF4</accession>
<dbReference type="PANTHER" id="PTHR10948:SF23">
    <property type="entry name" value="TRANSPOSASE INSI FOR INSERTION SEQUENCE ELEMENT IS30A-RELATED"/>
    <property type="match status" value="1"/>
</dbReference>
<evidence type="ECO:0000313" key="2">
    <source>
        <dbReference type="EMBL" id="MDM8275825.1"/>
    </source>
</evidence>
<proteinExistence type="predicted"/>
<dbReference type="PANTHER" id="PTHR10948">
    <property type="entry name" value="TRANSPOSASE"/>
    <property type="match status" value="1"/>
</dbReference>
<organism evidence="2 3">
    <name type="scientific">Enorma phocaeensis</name>
    <dbReference type="NCBI Taxonomy" id="1871019"/>
    <lineage>
        <taxon>Bacteria</taxon>
        <taxon>Bacillati</taxon>
        <taxon>Actinomycetota</taxon>
        <taxon>Coriobacteriia</taxon>
        <taxon>Coriobacteriales</taxon>
        <taxon>Coriobacteriaceae</taxon>
        <taxon>Enorma</taxon>
    </lineage>
</organism>
<reference evidence="3" key="1">
    <citation type="submission" date="2023-06" db="EMBL/GenBank/DDBJ databases">
        <title>Identification and characterization of horizontal gene transfer across gut microbiota members of farm animals based on homology search.</title>
        <authorList>
            <person name="Zeman M."/>
            <person name="Kubasova T."/>
            <person name="Jahodarova E."/>
            <person name="Nykrynova M."/>
            <person name="Rychlik I."/>
        </authorList>
    </citation>
    <scope>NUCLEOTIDE SEQUENCE [LARGE SCALE GENOMIC DNA]</scope>
    <source>
        <strain evidence="3">154_Feed</strain>
    </source>
</reference>
<dbReference type="EMBL" id="JAUDDZ010000026">
    <property type="protein sequence ID" value="MDM8275825.1"/>
    <property type="molecule type" value="Genomic_DNA"/>
</dbReference>
<evidence type="ECO:0000259" key="1">
    <source>
        <dbReference type="Pfam" id="PF13936"/>
    </source>
</evidence>
<dbReference type="RefSeq" id="WP_289546107.1">
    <property type="nucleotide sequence ID" value="NZ_JAUDDZ010000026.1"/>
</dbReference>
<evidence type="ECO:0000313" key="3">
    <source>
        <dbReference type="Proteomes" id="UP001529421"/>
    </source>
</evidence>
<dbReference type="Proteomes" id="UP001529421">
    <property type="component" value="Unassembled WGS sequence"/>
</dbReference>
<name>A0ABT7VBF4_9ACTN</name>
<dbReference type="InterPro" id="IPR051917">
    <property type="entry name" value="Transposase-Integrase"/>
</dbReference>
<gene>
    <name evidence="2" type="ORF">QUW28_10040</name>
</gene>
<protein>
    <submittedName>
        <fullName evidence="2">Helix-turn-helix domain-containing protein</fullName>
    </submittedName>
</protein>
<keyword evidence="3" id="KW-1185">Reference proteome</keyword>